<dbReference type="InterPro" id="IPR021109">
    <property type="entry name" value="Peptidase_aspartic_dom_sf"/>
</dbReference>
<feature type="region of interest" description="Disordered" evidence="1">
    <location>
        <begin position="41"/>
        <end position="101"/>
    </location>
</feature>
<comment type="caution">
    <text evidence="2">The sequence shown here is derived from an EMBL/GenBank/DDBJ whole genome shotgun (WGS) entry which is preliminary data.</text>
</comment>
<dbReference type="Proteomes" id="UP001188597">
    <property type="component" value="Unassembled WGS sequence"/>
</dbReference>
<evidence type="ECO:0000313" key="3">
    <source>
        <dbReference type="Proteomes" id="UP001188597"/>
    </source>
</evidence>
<evidence type="ECO:0000313" key="2">
    <source>
        <dbReference type="EMBL" id="KAK3012438.1"/>
    </source>
</evidence>
<proteinExistence type="predicted"/>
<reference evidence="2" key="1">
    <citation type="submission" date="2022-12" db="EMBL/GenBank/DDBJ databases">
        <title>Draft genome assemblies for two species of Escallonia (Escalloniales).</title>
        <authorList>
            <person name="Chanderbali A."/>
            <person name="Dervinis C."/>
            <person name="Anghel I."/>
            <person name="Soltis D."/>
            <person name="Soltis P."/>
            <person name="Zapata F."/>
        </authorList>
    </citation>
    <scope>NUCLEOTIDE SEQUENCE</scope>
    <source>
        <strain evidence="2">UCBG64.0493</strain>
        <tissue evidence="2">Leaf</tissue>
    </source>
</reference>
<feature type="compositionally biased region" description="Basic and acidic residues" evidence="1">
    <location>
        <begin position="72"/>
        <end position="83"/>
    </location>
</feature>
<protein>
    <submittedName>
        <fullName evidence="2">Uncharacterized protein</fullName>
    </submittedName>
</protein>
<dbReference type="Gene3D" id="2.40.70.10">
    <property type="entry name" value="Acid Proteases"/>
    <property type="match status" value="1"/>
</dbReference>
<accession>A0AA88VRI3</accession>
<name>A0AA88VRI3_9ASTE</name>
<dbReference type="EMBL" id="JAVXUP010001376">
    <property type="protein sequence ID" value="KAK3012438.1"/>
    <property type="molecule type" value="Genomic_DNA"/>
</dbReference>
<dbReference type="AlphaFoldDB" id="A0AA88VRI3"/>
<organism evidence="2 3">
    <name type="scientific">Escallonia herrerae</name>
    <dbReference type="NCBI Taxonomy" id="1293975"/>
    <lineage>
        <taxon>Eukaryota</taxon>
        <taxon>Viridiplantae</taxon>
        <taxon>Streptophyta</taxon>
        <taxon>Embryophyta</taxon>
        <taxon>Tracheophyta</taxon>
        <taxon>Spermatophyta</taxon>
        <taxon>Magnoliopsida</taxon>
        <taxon>eudicotyledons</taxon>
        <taxon>Gunneridae</taxon>
        <taxon>Pentapetalae</taxon>
        <taxon>asterids</taxon>
        <taxon>campanulids</taxon>
        <taxon>Escalloniales</taxon>
        <taxon>Escalloniaceae</taxon>
        <taxon>Escallonia</taxon>
    </lineage>
</organism>
<dbReference type="CDD" id="cd00303">
    <property type="entry name" value="retropepsin_like"/>
    <property type="match status" value="1"/>
</dbReference>
<gene>
    <name evidence="2" type="ORF">RJ639_010361</name>
</gene>
<feature type="compositionally biased region" description="Basic and acidic residues" evidence="1">
    <location>
        <begin position="41"/>
        <end position="50"/>
    </location>
</feature>
<keyword evidence="3" id="KW-1185">Reference proteome</keyword>
<feature type="compositionally biased region" description="Basic residues" evidence="1">
    <location>
        <begin position="84"/>
        <end position="96"/>
    </location>
</feature>
<evidence type="ECO:0000256" key="1">
    <source>
        <dbReference type="SAM" id="MobiDB-lite"/>
    </source>
</evidence>
<dbReference type="Pfam" id="PF13975">
    <property type="entry name" value="gag-asp_proteas"/>
    <property type="match status" value="1"/>
</dbReference>
<sequence length="268" mass="30815">MSERRRLCFFVDGLQQWVATELRRREPHELASAMAIVERLKDFKQRERPKSPRHNRAKDGGDSRLKSGSPKATDDERNEDEGHRRHYKRKKKHQGSRKQEALVDTRATHNFMSPWVAECLGLKSTKDGSWFTTMNAEERPTKGVVKNVNLRIGIWIGKADFNIIDMDELGVVLEMDFIKKSSTTLNPYCGVMMMVGKEGQLEWMVQLVSKDRADACKGITVLQLDKGSTLCYGERQMGPRTYAVDMRTKTITIEKFKYCLSLIHLLSC</sequence>